<evidence type="ECO:0000256" key="2">
    <source>
        <dbReference type="ARBA" id="ARBA00012438"/>
    </source>
</evidence>
<protein>
    <recommendedName>
        <fullName evidence="2">histidine kinase</fullName>
        <ecNumber evidence="2">2.7.13.3</ecNumber>
    </recommendedName>
</protein>
<evidence type="ECO:0000256" key="7">
    <source>
        <dbReference type="ARBA" id="ARBA00022840"/>
    </source>
</evidence>
<dbReference type="Gene3D" id="3.30.565.10">
    <property type="entry name" value="Histidine kinase-like ATPase, C-terminal domain"/>
    <property type="match status" value="1"/>
</dbReference>
<comment type="catalytic activity">
    <reaction evidence="1">
        <text>ATP + protein L-histidine = ADP + protein N-phospho-L-histidine.</text>
        <dbReference type="EC" id="2.7.13.3"/>
    </reaction>
</comment>
<feature type="domain" description="Histidine kinase" evidence="10">
    <location>
        <begin position="262"/>
        <end position="425"/>
    </location>
</feature>
<dbReference type="InterPro" id="IPR050980">
    <property type="entry name" value="2C_sensor_his_kinase"/>
</dbReference>
<dbReference type="Proteomes" id="UP000249890">
    <property type="component" value="Chromosome"/>
</dbReference>
<keyword evidence="5" id="KW-0547">Nucleotide-binding</keyword>
<dbReference type="PRINTS" id="PR00344">
    <property type="entry name" value="BCTRLSENSOR"/>
</dbReference>
<dbReference type="InterPro" id="IPR004358">
    <property type="entry name" value="Sig_transdc_His_kin-like_C"/>
</dbReference>
<dbReference type="SUPFAM" id="SSF55874">
    <property type="entry name" value="ATPase domain of HSP90 chaperone/DNA topoisomerase II/histidine kinase"/>
    <property type="match status" value="1"/>
</dbReference>
<evidence type="ECO:0000256" key="1">
    <source>
        <dbReference type="ARBA" id="ARBA00000085"/>
    </source>
</evidence>
<keyword evidence="6" id="KW-0418">Kinase</keyword>
<name>A0A2Z2KU84_9BACL</name>
<dbReference type="PANTHER" id="PTHR44936:SF9">
    <property type="entry name" value="SENSOR PROTEIN CREC"/>
    <property type="match status" value="1"/>
</dbReference>
<evidence type="ECO:0000256" key="9">
    <source>
        <dbReference type="SAM" id="Phobius"/>
    </source>
</evidence>
<dbReference type="PROSITE" id="PS50109">
    <property type="entry name" value="HIS_KIN"/>
    <property type="match status" value="1"/>
</dbReference>
<gene>
    <name evidence="11" type="ORF">B9T62_35705</name>
</gene>
<dbReference type="EMBL" id="CP021780">
    <property type="protein sequence ID" value="ASA25612.1"/>
    <property type="molecule type" value="Genomic_DNA"/>
</dbReference>
<feature type="transmembrane region" description="Helical" evidence="9">
    <location>
        <begin position="92"/>
        <end position="109"/>
    </location>
</feature>
<organism evidence="11 12">
    <name type="scientific">Paenibacillus donghaensis</name>
    <dbReference type="NCBI Taxonomy" id="414771"/>
    <lineage>
        <taxon>Bacteria</taxon>
        <taxon>Bacillati</taxon>
        <taxon>Bacillota</taxon>
        <taxon>Bacilli</taxon>
        <taxon>Bacillales</taxon>
        <taxon>Paenibacillaceae</taxon>
        <taxon>Paenibacillus</taxon>
    </lineage>
</organism>
<evidence type="ECO:0000259" key="10">
    <source>
        <dbReference type="PROSITE" id="PS50109"/>
    </source>
</evidence>
<keyword evidence="12" id="KW-1185">Reference proteome</keyword>
<evidence type="ECO:0000313" key="11">
    <source>
        <dbReference type="EMBL" id="ASA25612.1"/>
    </source>
</evidence>
<dbReference type="GO" id="GO:0004673">
    <property type="term" value="F:protein histidine kinase activity"/>
    <property type="evidence" value="ECO:0007669"/>
    <property type="project" value="UniProtKB-EC"/>
</dbReference>
<evidence type="ECO:0000256" key="6">
    <source>
        <dbReference type="ARBA" id="ARBA00022777"/>
    </source>
</evidence>
<dbReference type="SMART" id="SM00387">
    <property type="entry name" value="HATPase_c"/>
    <property type="match status" value="1"/>
</dbReference>
<dbReference type="AlphaFoldDB" id="A0A2Z2KU84"/>
<accession>A0A2Z2KU84</accession>
<dbReference type="PANTHER" id="PTHR44936">
    <property type="entry name" value="SENSOR PROTEIN CREC"/>
    <property type="match status" value="1"/>
</dbReference>
<dbReference type="OrthoDB" id="1674512at2"/>
<dbReference type="RefSeq" id="WP_087919573.1">
    <property type="nucleotide sequence ID" value="NZ_CP021780.1"/>
</dbReference>
<dbReference type="GO" id="GO:0005524">
    <property type="term" value="F:ATP binding"/>
    <property type="evidence" value="ECO:0007669"/>
    <property type="project" value="UniProtKB-KW"/>
</dbReference>
<evidence type="ECO:0000256" key="8">
    <source>
        <dbReference type="ARBA" id="ARBA00023012"/>
    </source>
</evidence>
<sequence>MGLSILKYRFVQIILVAAGTAVAGEFKINPFDGDIFRIAMGSSAFLLFLLLMRQLPYITTGIVTGTVVLLFRTAMDAVTGSSLSLLESMNSHFSAMVYYIVFAALMSLIKSRVDTFHPLVLGGVAALIDLVSNEMELLTRLIVLDSSSFRLNEWTYLMAIAVLRTYFTTGVYSSISVSQLRITQREQNRRMEQMLGFGSGLYGEVFYLKKSIGTLEHATLRSFELYSGLKEEGHQDYSRQVLNMTQELHEVKKDSQRILAGLMKLVDRELAGDLDMQLSGILRFTIKSNAKYAEMLGKNISFSLNQTSDYITASYIPLLTLLNNLTANAVEVIKGKGRISLDVYEKSGTTVFSVTDSGSGIQALDRDLLFEPGFTTKFDEEGVAATGIGLSHVRDIVELFEGEIKVKTASSAGGAMFQILLPTAKLRKEE</sequence>
<dbReference type="InterPro" id="IPR036890">
    <property type="entry name" value="HATPase_C_sf"/>
</dbReference>
<dbReference type="InterPro" id="IPR005467">
    <property type="entry name" value="His_kinase_dom"/>
</dbReference>
<evidence type="ECO:0000256" key="5">
    <source>
        <dbReference type="ARBA" id="ARBA00022741"/>
    </source>
</evidence>
<keyword evidence="3" id="KW-0597">Phosphoprotein</keyword>
<keyword evidence="4" id="KW-0808">Transferase</keyword>
<reference evidence="11 12" key="1">
    <citation type="submission" date="2017-06" db="EMBL/GenBank/DDBJ databases">
        <title>Complete genome sequence of Paenibacillus donghaensis KCTC 13049T isolated from East Sea sediment, South Korea.</title>
        <authorList>
            <person name="Jung B.K."/>
            <person name="Hong S.-J."/>
            <person name="Shin J.-H."/>
        </authorList>
    </citation>
    <scope>NUCLEOTIDE SEQUENCE [LARGE SCALE GENOMIC DNA]</scope>
    <source>
        <strain evidence="11 12">KCTC 13049</strain>
    </source>
</reference>
<dbReference type="EC" id="2.7.13.3" evidence="2"/>
<keyword evidence="7 11" id="KW-0067">ATP-binding</keyword>
<evidence type="ECO:0000256" key="4">
    <source>
        <dbReference type="ARBA" id="ARBA00022679"/>
    </source>
</evidence>
<dbReference type="InterPro" id="IPR003594">
    <property type="entry name" value="HATPase_dom"/>
</dbReference>
<evidence type="ECO:0000256" key="3">
    <source>
        <dbReference type="ARBA" id="ARBA00022553"/>
    </source>
</evidence>
<keyword evidence="9" id="KW-1133">Transmembrane helix</keyword>
<dbReference type="GO" id="GO:0000160">
    <property type="term" value="P:phosphorelay signal transduction system"/>
    <property type="evidence" value="ECO:0007669"/>
    <property type="project" value="UniProtKB-KW"/>
</dbReference>
<keyword evidence="8" id="KW-0902">Two-component regulatory system</keyword>
<proteinExistence type="predicted"/>
<dbReference type="KEGG" id="pdh:B9T62_35705"/>
<evidence type="ECO:0000313" key="12">
    <source>
        <dbReference type="Proteomes" id="UP000249890"/>
    </source>
</evidence>
<dbReference type="Pfam" id="PF02518">
    <property type="entry name" value="HATPase_c"/>
    <property type="match status" value="1"/>
</dbReference>
<keyword evidence="9" id="KW-0812">Transmembrane</keyword>
<keyword evidence="9" id="KW-0472">Membrane</keyword>
<feature type="transmembrane region" description="Helical" evidence="9">
    <location>
        <begin position="47"/>
        <end position="71"/>
    </location>
</feature>